<reference evidence="3" key="1">
    <citation type="submission" date="2021-01" db="EMBL/GenBank/DDBJ databases">
        <title>Modified the classification status of verrucomicrobia.</title>
        <authorList>
            <person name="Feng X."/>
        </authorList>
    </citation>
    <scope>NUCLEOTIDE SEQUENCE</scope>
    <source>
        <strain evidence="3">KCTC 22041</strain>
    </source>
</reference>
<organism evidence="3 4">
    <name type="scientific">Luteolibacter pohnpeiensis</name>
    <dbReference type="NCBI Taxonomy" id="454153"/>
    <lineage>
        <taxon>Bacteria</taxon>
        <taxon>Pseudomonadati</taxon>
        <taxon>Verrucomicrobiota</taxon>
        <taxon>Verrucomicrobiia</taxon>
        <taxon>Verrucomicrobiales</taxon>
        <taxon>Verrucomicrobiaceae</taxon>
        <taxon>Luteolibacter</taxon>
    </lineage>
</organism>
<dbReference type="RefSeq" id="WP_200272090.1">
    <property type="nucleotide sequence ID" value="NZ_JAENIJ010000025.1"/>
</dbReference>
<feature type="region of interest" description="Disordered" evidence="1">
    <location>
        <begin position="133"/>
        <end position="153"/>
    </location>
</feature>
<evidence type="ECO:0000313" key="4">
    <source>
        <dbReference type="Proteomes" id="UP000603141"/>
    </source>
</evidence>
<feature type="transmembrane region" description="Helical" evidence="2">
    <location>
        <begin position="34"/>
        <end position="53"/>
    </location>
</feature>
<name>A0A934VXC5_9BACT</name>
<keyword evidence="4" id="KW-1185">Reference proteome</keyword>
<proteinExistence type="predicted"/>
<evidence type="ECO:0000256" key="2">
    <source>
        <dbReference type="SAM" id="Phobius"/>
    </source>
</evidence>
<evidence type="ECO:0000256" key="1">
    <source>
        <dbReference type="SAM" id="MobiDB-lite"/>
    </source>
</evidence>
<keyword evidence="2" id="KW-0812">Transmembrane</keyword>
<evidence type="ECO:0000313" key="3">
    <source>
        <dbReference type="EMBL" id="MBK1883688.1"/>
    </source>
</evidence>
<dbReference type="EMBL" id="JAENIJ010000025">
    <property type="protein sequence ID" value="MBK1883688.1"/>
    <property type="molecule type" value="Genomic_DNA"/>
</dbReference>
<keyword evidence="2" id="KW-0472">Membrane</keyword>
<dbReference type="Proteomes" id="UP000603141">
    <property type="component" value="Unassembled WGS sequence"/>
</dbReference>
<accession>A0A934VXC5</accession>
<gene>
    <name evidence="3" type="ORF">JIN85_14820</name>
</gene>
<comment type="caution">
    <text evidence="3">The sequence shown here is derived from an EMBL/GenBank/DDBJ whole genome shotgun (WGS) entry which is preliminary data.</text>
</comment>
<protein>
    <submittedName>
        <fullName evidence="3">Uncharacterized protein</fullName>
    </submittedName>
</protein>
<sequence>MAAVLLSVCILVIFLTLAQEGSLIDSNSRYKSPRLVALVVGILLCLAVLLPFIERVLGSPGVRFDPAIVAFRNGELVVSTDEADSRNVIIFYREWSWFKFKKEGEWRARPDSRGGWYYRDGAEWKNVPSEILENPEGGASRSYGLDNRGYYAQ</sequence>
<dbReference type="AlphaFoldDB" id="A0A934VXC5"/>
<keyword evidence="2" id="KW-1133">Transmembrane helix</keyword>